<dbReference type="AlphaFoldDB" id="A0A9J5Y8M5"/>
<organism evidence="1 2">
    <name type="scientific">Solanum commersonii</name>
    <name type="common">Commerson's wild potato</name>
    <name type="synonym">Commerson's nightshade</name>
    <dbReference type="NCBI Taxonomy" id="4109"/>
    <lineage>
        <taxon>Eukaryota</taxon>
        <taxon>Viridiplantae</taxon>
        <taxon>Streptophyta</taxon>
        <taxon>Embryophyta</taxon>
        <taxon>Tracheophyta</taxon>
        <taxon>Spermatophyta</taxon>
        <taxon>Magnoliopsida</taxon>
        <taxon>eudicotyledons</taxon>
        <taxon>Gunneridae</taxon>
        <taxon>Pentapetalae</taxon>
        <taxon>asterids</taxon>
        <taxon>lamiids</taxon>
        <taxon>Solanales</taxon>
        <taxon>Solanaceae</taxon>
        <taxon>Solanoideae</taxon>
        <taxon>Solaneae</taxon>
        <taxon>Solanum</taxon>
    </lineage>
</organism>
<keyword evidence="2" id="KW-1185">Reference proteome</keyword>
<dbReference type="EMBL" id="JACXVP010000007">
    <property type="protein sequence ID" value="KAG5595636.1"/>
    <property type="molecule type" value="Genomic_DNA"/>
</dbReference>
<dbReference type="Proteomes" id="UP000824120">
    <property type="component" value="Chromosome 7"/>
</dbReference>
<reference evidence="1 2" key="1">
    <citation type="submission" date="2020-09" db="EMBL/GenBank/DDBJ databases">
        <title>De no assembly of potato wild relative species, Solanum commersonii.</title>
        <authorList>
            <person name="Cho K."/>
        </authorList>
    </citation>
    <scope>NUCLEOTIDE SEQUENCE [LARGE SCALE GENOMIC DNA]</scope>
    <source>
        <strain evidence="1">LZ3.2</strain>
        <tissue evidence="1">Leaf</tissue>
    </source>
</reference>
<dbReference type="OrthoDB" id="1305340at2759"/>
<protein>
    <submittedName>
        <fullName evidence="1">Uncharacterized protein</fullName>
    </submittedName>
</protein>
<comment type="caution">
    <text evidence="1">The sequence shown here is derived from an EMBL/GenBank/DDBJ whole genome shotgun (WGS) entry which is preliminary data.</text>
</comment>
<proteinExistence type="predicted"/>
<evidence type="ECO:0000313" key="1">
    <source>
        <dbReference type="EMBL" id="KAG5595636.1"/>
    </source>
</evidence>
<sequence>MICQSTVQPKKHRKFPRGSTGKVRYLHVEEKVGLPSGIEKYGSPLLNIVSSRVVPTESMAIVTQGHFSNSCVQISNSFPEKSAVQRSLGSAGYTKPHNLKIANITKQSQKIKFHFLSYTFVLSFNGCNLFLGPTGSTILDHRSPATVNEN</sequence>
<gene>
    <name evidence="1" type="ORF">H5410_036868</name>
</gene>
<evidence type="ECO:0000313" key="2">
    <source>
        <dbReference type="Proteomes" id="UP000824120"/>
    </source>
</evidence>
<name>A0A9J5Y8M5_SOLCO</name>
<accession>A0A9J5Y8M5</accession>